<comment type="caution">
    <text evidence="3">The sequence shown here is derived from an EMBL/GenBank/DDBJ whole genome shotgun (WGS) entry which is preliminary data.</text>
</comment>
<dbReference type="EMBL" id="BQNB010015224">
    <property type="protein sequence ID" value="GJT37448.1"/>
    <property type="molecule type" value="Genomic_DNA"/>
</dbReference>
<evidence type="ECO:0000313" key="4">
    <source>
        <dbReference type="Proteomes" id="UP001151760"/>
    </source>
</evidence>
<dbReference type="InterPro" id="IPR025558">
    <property type="entry name" value="DUF4283"/>
</dbReference>
<dbReference type="Pfam" id="PF14111">
    <property type="entry name" value="DUF4283"/>
    <property type="match status" value="1"/>
</dbReference>
<keyword evidence="4" id="KW-1185">Reference proteome</keyword>
<evidence type="ECO:0000259" key="2">
    <source>
        <dbReference type="Pfam" id="PF14111"/>
    </source>
</evidence>
<proteinExistence type="predicted"/>
<dbReference type="InterPro" id="IPR040256">
    <property type="entry name" value="At4g02000-like"/>
</dbReference>
<name>A0ABQ5DEW0_9ASTR</name>
<dbReference type="PANTHER" id="PTHR31286:SF99">
    <property type="entry name" value="DUF4283 DOMAIN-CONTAINING PROTEIN"/>
    <property type="match status" value="1"/>
</dbReference>
<dbReference type="PANTHER" id="PTHR31286">
    <property type="entry name" value="GLYCINE-RICH CELL WALL STRUCTURAL PROTEIN 1.8-LIKE"/>
    <property type="match status" value="1"/>
</dbReference>
<reference evidence="3" key="1">
    <citation type="journal article" date="2022" name="Int. J. Mol. Sci.">
        <title>Draft Genome of Tanacetum Coccineum: Genomic Comparison of Closely Related Tanacetum-Family Plants.</title>
        <authorList>
            <person name="Yamashiro T."/>
            <person name="Shiraishi A."/>
            <person name="Nakayama K."/>
            <person name="Satake H."/>
        </authorList>
    </citation>
    <scope>NUCLEOTIDE SEQUENCE</scope>
</reference>
<feature type="domain" description="DUF4283" evidence="2">
    <location>
        <begin position="154"/>
        <end position="229"/>
    </location>
</feature>
<feature type="compositionally biased region" description="Polar residues" evidence="1">
    <location>
        <begin position="107"/>
        <end position="118"/>
    </location>
</feature>
<dbReference type="Proteomes" id="UP001151760">
    <property type="component" value="Unassembled WGS sequence"/>
</dbReference>
<evidence type="ECO:0000256" key="1">
    <source>
        <dbReference type="SAM" id="MobiDB-lite"/>
    </source>
</evidence>
<accession>A0ABQ5DEW0</accession>
<feature type="region of interest" description="Disordered" evidence="1">
    <location>
        <begin position="97"/>
        <end position="118"/>
    </location>
</feature>
<protein>
    <submittedName>
        <fullName evidence="3">Zinc knuckle CX2CX4HX4C containing protein</fullName>
    </submittedName>
</protein>
<evidence type="ECO:0000313" key="3">
    <source>
        <dbReference type="EMBL" id="GJT37448.1"/>
    </source>
</evidence>
<organism evidence="3 4">
    <name type="scientific">Tanacetum coccineum</name>
    <dbReference type="NCBI Taxonomy" id="301880"/>
    <lineage>
        <taxon>Eukaryota</taxon>
        <taxon>Viridiplantae</taxon>
        <taxon>Streptophyta</taxon>
        <taxon>Embryophyta</taxon>
        <taxon>Tracheophyta</taxon>
        <taxon>Spermatophyta</taxon>
        <taxon>Magnoliopsida</taxon>
        <taxon>eudicotyledons</taxon>
        <taxon>Gunneridae</taxon>
        <taxon>Pentapetalae</taxon>
        <taxon>asterids</taxon>
        <taxon>campanulids</taxon>
        <taxon>Asterales</taxon>
        <taxon>Asteraceae</taxon>
        <taxon>Asteroideae</taxon>
        <taxon>Anthemideae</taxon>
        <taxon>Anthemidinae</taxon>
        <taxon>Tanacetum</taxon>
    </lineage>
</organism>
<gene>
    <name evidence="3" type="ORF">Tco_0937313</name>
</gene>
<reference evidence="3" key="2">
    <citation type="submission" date="2022-01" db="EMBL/GenBank/DDBJ databases">
        <authorList>
            <person name="Yamashiro T."/>
            <person name="Shiraishi A."/>
            <person name="Satake H."/>
            <person name="Nakayama K."/>
        </authorList>
    </citation>
    <scope>NUCLEOTIDE SEQUENCE</scope>
</reference>
<sequence length="339" mass="37645">MEQGFLNKATRVKNKEGVEVRKPGFILSDLASKVKNIESKVRGKDGKPMKAYRSITFGEPSKGTHTTNSVDTGVDAGKADDGVKIVSPPLAKSITTDIHVGSDPLKDNNSQGTTKSDTGVSNTKLVHLSWMSSDDVIAGADIAIPLAAVQEVRNQFENTLYRYFIGKRLAFHIVEAYARNTWSKFGFECVIMHKGFYLFQFSTKAGMEKVLENTPWLIRLIPIFLNVWFVNTKLEMDVITMAPIWVKIHNVPIGAFSEVGLSLITSKLGRPIMMDAYTSDLCLNPWGRNSYARVLVEVSSTCKFVESLVVAIPFKDGSGHSLESLEVEFEWKPPRCETC</sequence>